<evidence type="ECO:0000259" key="6">
    <source>
        <dbReference type="Pfam" id="PF06305"/>
    </source>
</evidence>
<organism evidence="7 8">
    <name type="scientific">Methyloprofundus sedimenti</name>
    <dbReference type="NCBI Taxonomy" id="1420851"/>
    <lineage>
        <taxon>Bacteria</taxon>
        <taxon>Pseudomonadati</taxon>
        <taxon>Pseudomonadota</taxon>
        <taxon>Gammaproteobacteria</taxon>
        <taxon>Methylococcales</taxon>
        <taxon>Methylococcaceae</taxon>
        <taxon>Methyloprofundus</taxon>
    </lineage>
</organism>
<dbReference type="EMBL" id="LPUF01000001">
    <property type="protein sequence ID" value="OQK17526.1"/>
    <property type="molecule type" value="Genomic_DNA"/>
</dbReference>
<keyword evidence="4 5" id="KW-0472">Membrane</keyword>
<keyword evidence="3 5" id="KW-1133">Transmembrane helix</keyword>
<name>A0A1V8M7N4_9GAMM</name>
<dbReference type="GO" id="GO:0005886">
    <property type="term" value="C:plasma membrane"/>
    <property type="evidence" value="ECO:0007669"/>
    <property type="project" value="InterPro"/>
</dbReference>
<evidence type="ECO:0000256" key="2">
    <source>
        <dbReference type="ARBA" id="ARBA00022692"/>
    </source>
</evidence>
<reference evidence="7 8" key="1">
    <citation type="submission" date="2015-12" db="EMBL/GenBank/DDBJ databases">
        <authorList>
            <person name="Shamseldin A."/>
            <person name="Moawad H."/>
            <person name="Abd El-Rahim W.M."/>
            <person name="Sadowsky M.J."/>
        </authorList>
    </citation>
    <scope>NUCLEOTIDE SEQUENCE [LARGE SCALE GENOMIC DNA]</scope>
    <source>
        <strain evidence="7 8">WF1</strain>
    </source>
</reference>
<dbReference type="InterPro" id="IPR010445">
    <property type="entry name" value="LapA_dom"/>
</dbReference>
<evidence type="ECO:0000256" key="1">
    <source>
        <dbReference type="ARBA" id="ARBA00022475"/>
    </source>
</evidence>
<comment type="caution">
    <text evidence="7">The sequence shown here is derived from an EMBL/GenBank/DDBJ whole genome shotgun (WGS) entry which is preliminary data.</text>
</comment>
<sequence length="87" mass="10009">MMRIIVFAFFLLIAVIAVIFSLRNFQAISIDLYFTTIQMPLALALTIELFAGIFIGFLVAFMHIIKLKSQNKLLDRKVRHILPPDSR</sequence>
<dbReference type="RefSeq" id="WP_080522136.1">
    <property type="nucleotide sequence ID" value="NZ_LPUF01000001.1"/>
</dbReference>
<gene>
    <name evidence="7" type="ORF">AU255_06535</name>
</gene>
<protein>
    <recommendedName>
        <fullName evidence="6">Lipopolysaccharide assembly protein A domain-containing protein</fullName>
    </recommendedName>
</protein>
<dbReference type="OrthoDB" id="9914969at2"/>
<dbReference type="Proteomes" id="UP000191980">
    <property type="component" value="Unassembled WGS sequence"/>
</dbReference>
<keyword evidence="1" id="KW-1003">Cell membrane</keyword>
<feature type="transmembrane region" description="Helical" evidence="5">
    <location>
        <begin position="43"/>
        <end position="65"/>
    </location>
</feature>
<accession>A0A1V8M7N4</accession>
<keyword evidence="2 5" id="KW-0812">Transmembrane</keyword>
<dbReference type="AlphaFoldDB" id="A0A1V8M7N4"/>
<keyword evidence="8" id="KW-1185">Reference proteome</keyword>
<feature type="domain" description="Lipopolysaccharide assembly protein A" evidence="6">
    <location>
        <begin position="24"/>
        <end position="80"/>
    </location>
</feature>
<evidence type="ECO:0000313" key="7">
    <source>
        <dbReference type="EMBL" id="OQK17526.1"/>
    </source>
</evidence>
<evidence type="ECO:0000256" key="3">
    <source>
        <dbReference type="ARBA" id="ARBA00022989"/>
    </source>
</evidence>
<evidence type="ECO:0000256" key="5">
    <source>
        <dbReference type="SAM" id="Phobius"/>
    </source>
</evidence>
<dbReference type="Pfam" id="PF06305">
    <property type="entry name" value="LapA_dom"/>
    <property type="match status" value="1"/>
</dbReference>
<proteinExistence type="predicted"/>
<evidence type="ECO:0000313" key="8">
    <source>
        <dbReference type="Proteomes" id="UP000191980"/>
    </source>
</evidence>
<evidence type="ECO:0000256" key="4">
    <source>
        <dbReference type="ARBA" id="ARBA00023136"/>
    </source>
</evidence>
<dbReference type="STRING" id="1420851.AU255_06535"/>